<evidence type="ECO:0000313" key="11">
    <source>
        <dbReference type="EMBL" id="CDG38158.1"/>
    </source>
</evidence>
<dbReference type="RefSeq" id="WP_051395844.1">
    <property type="nucleotide sequence ID" value="NZ_CBLX010000003.1"/>
</dbReference>
<dbReference type="GO" id="GO:0009245">
    <property type="term" value="P:lipid A biosynthetic process"/>
    <property type="evidence" value="ECO:0007669"/>
    <property type="project" value="TreeGrafter"/>
</dbReference>
<organism evidence="11 12">
    <name type="scientific">Asaia bogorensis</name>
    <dbReference type="NCBI Taxonomy" id="91915"/>
    <lineage>
        <taxon>Bacteria</taxon>
        <taxon>Pseudomonadati</taxon>
        <taxon>Pseudomonadota</taxon>
        <taxon>Alphaproteobacteria</taxon>
        <taxon>Acetobacterales</taxon>
        <taxon>Acetobacteraceae</taxon>
        <taxon>Asaia</taxon>
    </lineage>
</organism>
<evidence type="ECO:0000313" key="12">
    <source>
        <dbReference type="Proteomes" id="UP000027583"/>
    </source>
</evidence>
<protein>
    <recommendedName>
        <fullName evidence="4">3-deoxy-D-manno-octulosonic acid transferase</fullName>
        <ecNumber evidence="3">2.4.99.12</ecNumber>
    </recommendedName>
    <alternativeName>
        <fullName evidence="6">Lipid IV(A) 3-deoxy-D-manno-octulosonic acid transferase</fullName>
    </alternativeName>
</protein>
<name>A0A060QBV7_9PROT</name>
<dbReference type="eggNOG" id="COG1519">
    <property type="taxonomic scope" value="Bacteria"/>
</dbReference>
<dbReference type="Pfam" id="PF04413">
    <property type="entry name" value="Glycos_transf_N"/>
    <property type="match status" value="1"/>
</dbReference>
<dbReference type="GO" id="GO:0043842">
    <property type="term" value="F:Kdo transferase activity"/>
    <property type="evidence" value="ECO:0007669"/>
    <property type="project" value="UniProtKB-EC"/>
</dbReference>
<dbReference type="Gene3D" id="3.40.50.11720">
    <property type="entry name" value="3-Deoxy-D-manno-octulosonic-acid transferase, N-terminal domain"/>
    <property type="match status" value="1"/>
</dbReference>
<evidence type="ECO:0000256" key="7">
    <source>
        <dbReference type="ARBA" id="ARBA00049183"/>
    </source>
</evidence>
<dbReference type="UniPathway" id="UPA00958"/>
<dbReference type="InterPro" id="IPR038107">
    <property type="entry name" value="Glycos_transf_N_sf"/>
</dbReference>
<dbReference type="EMBL" id="CBLX010000003">
    <property type="protein sequence ID" value="CDG38158.1"/>
    <property type="molecule type" value="Genomic_DNA"/>
</dbReference>
<dbReference type="InterPro" id="IPR039901">
    <property type="entry name" value="Kdotransferase"/>
</dbReference>
<proteinExistence type="predicted"/>
<comment type="pathway">
    <text evidence="2">Bacterial outer membrane biogenesis; LPS core biosynthesis.</text>
</comment>
<evidence type="ECO:0000256" key="1">
    <source>
        <dbReference type="ARBA" id="ARBA00003394"/>
    </source>
</evidence>
<evidence type="ECO:0000256" key="5">
    <source>
        <dbReference type="ARBA" id="ARBA00022679"/>
    </source>
</evidence>
<dbReference type="InterPro" id="IPR007172">
    <property type="entry name" value="DUF374"/>
</dbReference>
<comment type="catalytic activity">
    <reaction evidence="7">
        <text>lipid IVA (E. coli) + CMP-3-deoxy-beta-D-manno-octulosonate = alpha-Kdo-(2-&gt;6)-lipid IVA (E. coli) + CMP + H(+)</text>
        <dbReference type="Rhea" id="RHEA:28066"/>
        <dbReference type="ChEBI" id="CHEBI:15378"/>
        <dbReference type="ChEBI" id="CHEBI:58603"/>
        <dbReference type="ChEBI" id="CHEBI:60364"/>
        <dbReference type="ChEBI" id="CHEBI:60377"/>
        <dbReference type="ChEBI" id="CHEBI:85987"/>
        <dbReference type="EC" id="2.4.99.12"/>
    </reaction>
</comment>
<dbReference type="Gene3D" id="3.40.50.2000">
    <property type="entry name" value="Glycogen Phosphorylase B"/>
    <property type="match status" value="1"/>
</dbReference>
<evidence type="ECO:0000259" key="10">
    <source>
        <dbReference type="Pfam" id="PF04413"/>
    </source>
</evidence>
<reference evidence="11 12" key="2">
    <citation type="journal article" date="2014" name="PLoS ONE">
        <title>Evolution of mitochondria reconstructed from the energy metabolism of living bacteria.</title>
        <authorList>
            <person name="Degli Esposti M."/>
            <person name="Chouaia B."/>
            <person name="Comandatore F."/>
            <person name="Crotti E."/>
            <person name="Sassera D."/>
            <person name="Lievens P.M."/>
            <person name="Daffonchio D."/>
            <person name="Bandi C."/>
        </authorList>
    </citation>
    <scope>NUCLEOTIDE SEQUENCE [LARGE SCALE GENOMIC DNA]</scope>
    <source>
        <strain evidence="11 12">SF2.1</strain>
    </source>
</reference>
<feature type="domain" description="DUF374" evidence="9">
    <location>
        <begin position="91"/>
        <end position="160"/>
    </location>
</feature>
<dbReference type="InterPro" id="IPR007507">
    <property type="entry name" value="Glycos_transf_N"/>
</dbReference>
<dbReference type="eggNOG" id="COG2121">
    <property type="taxonomic scope" value="Bacteria"/>
</dbReference>
<gene>
    <name evidence="11" type="ORF">ASAP_0113</name>
</gene>
<evidence type="ECO:0000256" key="4">
    <source>
        <dbReference type="ARBA" id="ARBA00019077"/>
    </source>
</evidence>
<dbReference type="AlphaFoldDB" id="A0A060QBV7"/>
<feature type="domain" description="3-deoxy-D-manno-octulosonic-acid transferase N-terminal" evidence="10">
    <location>
        <begin position="277"/>
        <end position="458"/>
    </location>
</feature>
<evidence type="ECO:0000256" key="2">
    <source>
        <dbReference type="ARBA" id="ARBA00004713"/>
    </source>
</evidence>
<dbReference type="GO" id="GO:0005886">
    <property type="term" value="C:plasma membrane"/>
    <property type="evidence" value="ECO:0007669"/>
    <property type="project" value="TreeGrafter"/>
</dbReference>
<feature type="active site" description="Proton acceptor" evidence="8">
    <location>
        <position position="304"/>
    </location>
</feature>
<dbReference type="Pfam" id="PF04028">
    <property type="entry name" value="DUF374"/>
    <property type="match status" value="1"/>
</dbReference>
<dbReference type="Proteomes" id="UP000027583">
    <property type="component" value="Unassembled WGS sequence"/>
</dbReference>
<dbReference type="GO" id="GO:0009244">
    <property type="term" value="P:lipopolysaccharide core region biosynthetic process"/>
    <property type="evidence" value="ECO:0007669"/>
    <property type="project" value="UniProtKB-UniPathway"/>
</dbReference>
<dbReference type="PANTHER" id="PTHR42755:SF1">
    <property type="entry name" value="3-DEOXY-D-MANNO-OCTULOSONIC ACID TRANSFERASE, MITOCHONDRIAL-RELATED"/>
    <property type="match status" value="1"/>
</dbReference>
<evidence type="ECO:0000256" key="3">
    <source>
        <dbReference type="ARBA" id="ARBA00012621"/>
    </source>
</evidence>
<evidence type="ECO:0000259" key="9">
    <source>
        <dbReference type="Pfam" id="PF04028"/>
    </source>
</evidence>
<keyword evidence="5 11" id="KW-0808">Transferase</keyword>
<accession>A0A060QBV7</accession>
<comment type="function">
    <text evidence="1">Involved in lipopolysaccharide (LPS) biosynthesis. Catalyzes the transfer of 3-deoxy-D-manno-octulosonate (Kdo) residue(s) from CMP-Kdo to lipid IV(A), the tetraacyldisaccharide-1,4'-bisphosphate precursor of lipid A.</text>
</comment>
<evidence type="ECO:0000256" key="8">
    <source>
        <dbReference type="PIRSR" id="PIRSR639901-1"/>
    </source>
</evidence>
<comment type="caution">
    <text evidence="11">The sequence shown here is derived from an EMBL/GenBank/DDBJ whole genome shotgun (WGS) entry which is preliminary data.</text>
</comment>
<dbReference type="PANTHER" id="PTHR42755">
    <property type="entry name" value="3-DEOXY-MANNO-OCTULOSONATE CYTIDYLYLTRANSFERASE"/>
    <property type="match status" value="1"/>
</dbReference>
<evidence type="ECO:0000256" key="6">
    <source>
        <dbReference type="ARBA" id="ARBA00031445"/>
    </source>
</evidence>
<reference evidence="11 12" key="1">
    <citation type="journal article" date="2014" name="Genome Biol. Evol.">
        <title>Acetic acid bacteria genomes reveal functional traits for adaptation to life in insect guts.</title>
        <authorList>
            <person name="Chouaia B."/>
            <person name="Gaiarsa S."/>
            <person name="Crotti E."/>
            <person name="Comandatore F."/>
            <person name="Degli Esposti M."/>
            <person name="Ricci I."/>
            <person name="Alma A."/>
            <person name="Favia G."/>
            <person name="Bandi C."/>
            <person name="Daffonchio D."/>
        </authorList>
    </citation>
    <scope>NUCLEOTIDE SEQUENCE [LARGE SCALE GENOMIC DNA]</scope>
    <source>
        <strain evidence="11 12">SF2.1</strain>
    </source>
</reference>
<sequence>MNRLEPELQTECRVRHPGRSRAERLLLTLARAYLGFTQATIRWCFTGAPESLPSLLQGPNRPADGCITACWHRSLLFLPAMCRWGHRQNPALNFGVMISRNRDGRFINDLVAPWGITGIEGSSDRQGKNKGGSRALRESVRAIKNGVVFAITPDGPRGPAEKVQPGTPALMRLSGSPLVPIGGACTSLRLPSWDGLRVPLPFGRGYMLYGAPRTGDATPDAIENELKDLSAKAEHYLSAGRFTLPDHLWHLLGMILTPGLRAMMLVRLRRGKERRERLPERRGRASLTRPTGRVLWLHAASVGETHSILPLIETLARRNPGWHFLLTSATIGGADIVAHYLGQEARKDARMIHQFIPYDTPLWTRRFLDHWQPEALLLTDSELWPGLILSCTRRAIPVGVLNGRLSEKSWRRWHKARHIAPPLFRRLAFVAARGEEDGRHFRDLGVKDVVCLGDLKQDAPPPPVDPVELDRLRRLIAGRPVFLAASTHPGEDEIILRAAHLARKHFPALLTIIAPRHPVRGEDIATLTSPAAARRSAGADPAAHDVFWIADTLGELGLFYRLADCAFIGNSLILPGGGHNPFEAARLDVALATGPFHDNFRPAFTQLKGLVETIHDETQLADWIVEVLTNPFPWEDRACRAKETIGSGHDVALRLAEKIETLCA</sequence>
<dbReference type="EC" id="2.4.99.12" evidence="3"/>